<proteinExistence type="predicted"/>
<protein>
    <submittedName>
        <fullName evidence="2">Uncharacterized protein</fullName>
    </submittedName>
</protein>
<comment type="caution">
    <text evidence="2">The sequence shown here is derived from an EMBL/GenBank/DDBJ whole genome shotgun (WGS) entry which is preliminary data.</text>
</comment>
<organism evidence="2 3">
    <name type="scientific">Daphnia magna</name>
    <dbReference type="NCBI Taxonomy" id="35525"/>
    <lineage>
        <taxon>Eukaryota</taxon>
        <taxon>Metazoa</taxon>
        <taxon>Ecdysozoa</taxon>
        <taxon>Arthropoda</taxon>
        <taxon>Crustacea</taxon>
        <taxon>Branchiopoda</taxon>
        <taxon>Diplostraca</taxon>
        <taxon>Cladocera</taxon>
        <taxon>Anomopoda</taxon>
        <taxon>Daphniidae</taxon>
        <taxon>Daphnia</taxon>
    </lineage>
</organism>
<feature type="region of interest" description="Disordered" evidence="1">
    <location>
        <begin position="33"/>
        <end position="93"/>
    </location>
</feature>
<gene>
    <name evidence="2" type="ORF">OUZ56_030915</name>
</gene>
<evidence type="ECO:0000313" key="3">
    <source>
        <dbReference type="Proteomes" id="UP001234178"/>
    </source>
</evidence>
<reference evidence="2 3" key="1">
    <citation type="journal article" date="2023" name="Nucleic Acids Res.">
        <title>The hologenome of Daphnia magna reveals possible DNA methylation and microbiome-mediated evolution of the host genome.</title>
        <authorList>
            <person name="Chaturvedi A."/>
            <person name="Li X."/>
            <person name="Dhandapani V."/>
            <person name="Marshall H."/>
            <person name="Kissane S."/>
            <person name="Cuenca-Cambronero M."/>
            <person name="Asole G."/>
            <person name="Calvet F."/>
            <person name="Ruiz-Romero M."/>
            <person name="Marangio P."/>
            <person name="Guigo R."/>
            <person name="Rago D."/>
            <person name="Mirbahai L."/>
            <person name="Eastwood N."/>
            <person name="Colbourne J.K."/>
            <person name="Zhou J."/>
            <person name="Mallon E."/>
            <person name="Orsini L."/>
        </authorList>
    </citation>
    <scope>NUCLEOTIDE SEQUENCE [LARGE SCALE GENOMIC DNA]</scope>
    <source>
        <strain evidence="2">LRV0_1</strain>
    </source>
</reference>
<sequence>MVEWTTLITTAESGENCYAVLPTKEGQSKLLERVETQSTGEQSVVAKLSDDVESDTDTEFEVSADGYEAGTESETDSDSESNGSQPKRRRMQRSAGLLERIWYSMTGYVMTKNLSSELDAKSEEEIGREEN</sequence>
<keyword evidence="3" id="KW-1185">Reference proteome</keyword>
<name>A0ABQ9ZSP2_9CRUS</name>
<feature type="compositionally biased region" description="Acidic residues" evidence="1">
    <location>
        <begin position="51"/>
        <end position="62"/>
    </location>
</feature>
<evidence type="ECO:0000256" key="1">
    <source>
        <dbReference type="SAM" id="MobiDB-lite"/>
    </source>
</evidence>
<evidence type="ECO:0000313" key="2">
    <source>
        <dbReference type="EMBL" id="KAK4015950.1"/>
    </source>
</evidence>
<accession>A0ABQ9ZSP2</accession>
<dbReference type="EMBL" id="JAOYFB010000005">
    <property type="protein sequence ID" value="KAK4015950.1"/>
    <property type="molecule type" value="Genomic_DNA"/>
</dbReference>
<dbReference type="Proteomes" id="UP001234178">
    <property type="component" value="Unassembled WGS sequence"/>
</dbReference>